<protein>
    <submittedName>
        <fullName evidence="3">Uncharacterized protein</fullName>
    </submittedName>
</protein>
<keyword evidence="1" id="KW-1133">Transmembrane helix</keyword>
<sequence length="208" mass="23651">MPVAIFYRRLGTHSNRPLPITVLANDNCFAWPVHCSALVFVLVLDEATASVDFATDGLLSKESLCQIAPQPLRPSAEHFPSHFRLALIQETIRREFGHYTMSTIDWRLEKGPIKILDQNLGKSRRARFSIKILIGTRPFSTTTAFGVLVMAECTNFDSPQTLCWPIKIQCSLQWPPMREFDEGGNERKKVLSITIMFVVIVVIYRVRT</sequence>
<dbReference type="WBParaSite" id="Gr19_v10_g12301.t1">
    <property type="protein sequence ID" value="Gr19_v10_g12301.t1"/>
    <property type="gene ID" value="Gr19_v10_g12301"/>
</dbReference>
<proteinExistence type="predicted"/>
<evidence type="ECO:0000313" key="2">
    <source>
        <dbReference type="Proteomes" id="UP000887572"/>
    </source>
</evidence>
<name>A0A914GYF0_GLORO</name>
<accession>A0A914GYF0</accession>
<keyword evidence="1" id="KW-0472">Membrane</keyword>
<evidence type="ECO:0000313" key="3">
    <source>
        <dbReference type="WBParaSite" id="Gr19_v10_g12301.t1"/>
    </source>
</evidence>
<dbReference type="Proteomes" id="UP000887572">
    <property type="component" value="Unplaced"/>
</dbReference>
<evidence type="ECO:0000256" key="1">
    <source>
        <dbReference type="SAM" id="Phobius"/>
    </source>
</evidence>
<dbReference type="AlphaFoldDB" id="A0A914GYF0"/>
<keyword evidence="1" id="KW-0812">Transmembrane</keyword>
<keyword evidence="2" id="KW-1185">Reference proteome</keyword>
<feature type="transmembrane region" description="Helical" evidence="1">
    <location>
        <begin position="190"/>
        <end position="206"/>
    </location>
</feature>
<organism evidence="2 3">
    <name type="scientific">Globodera rostochiensis</name>
    <name type="common">Golden nematode worm</name>
    <name type="synonym">Heterodera rostochiensis</name>
    <dbReference type="NCBI Taxonomy" id="31243"/>
    <lineage>
        <taxon>Eukaryota</taxon>
        <taxon>Metazoa</taxon>
        <taxon>Ecdysozoa</taxon>
        <taxon>Nematoda</taxon>
        <taxon>Chromadorea</taxon>
        <taxon>Rhabditida</taxon>
        <taxon>Tylenchina</taxon>
        <taxon>Tylenchomorpha</taxon>
        <taxon>Tylenchoidea</taxon>
        <taxon>Heteroderidae</taxon>
        <taxon>Heteroderinae</taxon>
        <taxon>Globodera</taxon>
    </lineage>
</organism>
<reference evidence="3" key="1">
    <citation type="submission" date="2022-11" db="UniProtKB">
        <authorList>
            <consortium name="WormBaseParasite"/>
        </authorList>
    </citation>
    <scope>IDENTIFICATION</scope>
</reference>